<evidence type="ECO:0000256" key="5">
    <source>
        <dbReference type="ARBA" id="ARBA00023242"/>
    </source>
</evidence>
<evidence type="ECO:0000256" key="7">
    <source>
        <dbReference type="PIRNR" id="PIRNR028729"/>
    </source>
</evidence>
<comment type="similarity">
    <text evidence="3 7">Belongs to the SKP1 family.</text>
</comment>
<evidence type="ECO:0000256" key="6">
    <source>
        <dbReference type="ARBA" id="ARBA00054396"/>
    </source>
</evidence>
<dbReference type="GO" id="GO:0006511">
    <property type="term" value="P:ubiquitin-dependent protein catabolic process"/>
    <property type="evidence" value="ECO:0007669"/>
    <property type="project" value="InterPro"/>
</dbReference>
<dbReference type="SMART" id="SM00512">
    <property type="entry name" value="Skp1"/>
    <property type="match status" value="1"/>
</dbReference>
<dbReference type="Pfam" id="PF03931">
    <property type="entry name" value="Skp1_POZ"/>
    <property type="match status" value="1"/>
</dbReference>
<sequence length="169" mass="19309">MSASCSSSSSSRKNKMVSVMTSDGVTFELDEEVAMQSLAIKNMIEDGCADAVIPLPKVNSDILSKVIEYCKKHAESSKKTEQAAEDELKEFDAEFSRPDRPDMFDIIEATNYLNMEKLQDLMCQSVANWMKGKPPKEIRKYFNITNDFTPEEEAEVRKENYWVYEGMEM</sequence>
<evidence type="ECO:0000256" key="2">
    <source>
        <dbReference type="ARBA" id="ARBA00004906"/>
    </source>
</evidence>
<keyword evidence="4 7" id="KW-0833">Ubl conjugation pathway</keyword>
<dbReference type="SUPFAM" id="SSF54695">
    <property type="entry name" value="POZ domain"/>
    <property type="match status" value="1"/>
</dbReference>
<reference evidence="10 11" key="1">
    <citation type="journal article" date="2018" name="Mol. Plant">
        <title>The genome of Artemisia annua provides insight into the evolution of Asteraceae family and artemisinin biosynthesis.</title>
        <authorList>
            <person name="Shen Q."/>
            <person name="Zhang L."/>
            <person name="Liao Z."/>
            <person name="Wang S."/>
            <person name="Yan T."/>
            <person name="Shi P."/>
            <person name="Liu M."/>
            <person name="Fu X."/>
            <person name="Pan Q."/>
            <person name="Wang Y."/>
            <person name="Lv Z."/>
            <person name="Lu X."/>
            <person name="Zhang F."/>
            <person name="Jiang W."/>
            <person name="Ma Y."/>
            <person name="Chen M."/>
            <person name="Hao X."/>
            <person name="Li L."/>
            <person name="Tang Y."/>
            <person name="Lv G."/>
            <person name="Zhou Y."/>
            <person name="Sun X."/>
            <person name="Brodelius P.E."/>
            <person name="Rose J.K.C."/>
            <person name="Tang K."/>
        </authorList>
    </citation>
    <scope>NUCLEOTIDE SEQUENCE [LARGE SCALE GENOMIC DNA]</scope>
    <source>
        <strain evidence="11">cv. Huhao1</strain>
        <tissue evidence="10">Leaf</tissue>
    </source>
</reference>
<dbReference type="AlphaFoldDB" id="A0A2U1L1S3"/>
<dbReference type="InterPro" id="IPR036296">
    <property type="entry name" value="SKP1-like_dim_sf"/>
</dbReference>
<dbReference type="UniPathway" id="UPA00143"/>
<dbReference type="EMBL" id="PKPP01012092">
    <property type="protein sequence ID" value="PWA42959.1"/>
    <property type="molecule type" value="Genomic_DNA"/>
</dbReference>
<dbReference type="PANTHER" id="PTHR11165">
    <property type="entry name" value="SKP1"/>
    <property type="match status" value="1"/>
</dbReference>
<dbReference type="InterPro" id="IPR001232">
    <property type="entry name" value="SKP1-like"/>
</dbReference>
<evidence type="ECO:0000256" key="4">
    <source>
        <dbReference type="ARBA" id="ARBA00022786"/>
    </source>
</evidence>
<evidence type="ECO:0000259" key="8">
    <source>
        <dbReference type="Pfam" id="PF01466"/>
    </source>
</evidence>
<evidence type="ECO:0000256" key="3">
    <source>
        <dbReference type="ARBA" id="ARBA00009993"/>
    </source>
</evidence>
<dbReference type="GO" id="GO:0009867">
    <property type="term" value="P:jasmonic acid mediated signaling pathway"/>
    <property type="evidence" value="ECO:0007669"/>
    <property type="project" value="UniProtKB-ARBA"/>
</dbReference>
<evidence type="ECO:0000313" key="11">
    <source>
        <dbReference type="Proteomes" id="UP000245207"/>
    </source>
</evidence>
<name>A0A2U1L1S3_ARTAN</name>
<dbReference type="PIRSF" id="PIRSF028729">
    <property type="entry name" value="E3_ubiquit_lig_SCF_Skp"/>
    <property type="match status" value="1"/>
</dbReference>
<feature type="domain" description="SKP1 component dimerisation" evidence="8">
    <location>
        <begin position="117"/>
        <end position="162"/>
    </location>
</feature>
<dbReference type="Gene3D" id="3.30.710.10">
    <property type="entry name" value="Potassium Channel Kv1.1, Chain A"/>
    <property type="match status" value="1"/>
</dbReference>
<dbReference type="Pfam" id="PF01466">
    <property type="entry name" value="Skp1"/>
    <property type="match status" value="1"/>
</dbReference>
<dbReference type="SUPFAM" id="SSF81382">
    <property type="entry name" value="Skp1 dimerisation domain-like"/>
    <property type="match status" value="1"/>
</dbReference>
<proteinExistence type="inferred from homology"/>
<organism evidence="10 11">
    <name type="scientific">Artemisia annua</name>
    <name type="common">Sweet wormwood</name>
    <dbReference type="NCBI Taxonomy" id="35608"/>
    <lineage>
        <taxon>Eukaryota</taxon>
        <taxon>Viridiplantae</taxon>
        <taxon>Streptophyta</taxon>
        <taxon>Embryophyta</taxon>
        <taxon>Tracheophyta</taxon>
        <taxon>Spermatophyta</taxon>
        <taxon>Magnoliopsida</taxon>
        <taxon>eudicotyledons</taxon>
        <taxon>Gunneridae</taxon>
        <taxon>Pentapetalae</taxon>
        <taxon>asterids</taxon>
        <taxon>campanulids</taxon>
        <taxon>Asterales</taxon>
        <taxon>Asteraceae</taxon>
        <taxon>Asteroideae</taxon>
        <taxon>Anthemideae</taxon>
        <taxon>Artemisiinae</taxon>
        <taxon>Artemisia</taxon>
    </lineage>
</organism>
<dbReference type="InterPro" id="IPR016897">
    <property type="entry name" value="SKP1"/>
</dbReference>
<comment type="function">
    <text evidence="6 7">Involved in ubiquitination and subsequent proteasomal degradation of target proteins. Together with CUL1, RBX1 and a F-box protein, it forms a SCF E3 ubiquitin ligase complex. The functional specificity of this complex depends on the type of F-box protein. In the SCF complex, it serves as an adapter that links the F-box protein to CUL1.</text>
</comment>
<dbReference type="Proteomes" id="UP000245207">
    <property type="component" value="Unassembled WGS sequence"/>
</dbReference>
<accession>A0A2U1L1S3</accession>
<dbReference type="FunFam" id="3.30.710.10:FF:000170">
    <property type="entry name" value="SKP1-like protein 5"/>
    <property type="match status" value="1"/>
</dbReference>
<dbReference type="InterPro" id="IPR016073">
    <property type="entry name" value="Skp1_comp_POZ"/>
</dbReference>
<dbReference type="GO" id="GO:0016567">
    <property type="term" value="P:protein ubiquitination"/>
    <property type="evidence" value="ECO:0007669"/>
    <property type="project" value="UniProtKB-UniRule"/>
</dbReference>
<dbReference type="InterPro" id="IPR016072">
    <property type="entry name" value="Skp1_comp_dimer"/>
</dbReference>
<comment type="caution">
    <text evidence="10">The sequence shown here is derived from an EMBL/GenBank/DDBJ whole genome shotgun (WGS) entry which is preliminary data.</text>
</comment>
<gene>
    <name evidence="10" type="ORF">CTI12_AA540180</name>
</gene>
<dbReference type="CDD" id="cd18322">
    <property type="entry name" value="BTB_POZ_SKP1"/>
    <property type="match status" value="1"/>
</dbReference>
<feature type="domain" description="SKP1 component POZ" evidence="9">
    <location>
        <begin position="15"/>
        <end position="74"/>
    </location>
</feature>
<comment type="subunit">
    <text evidence="7">Part of a SCF (SKP1-cullin-F-box) protein ligase complex.</text>
</comment>
<dbReference type="STRING" id="35608.A0A2U1L1S3"/>
<comment type="pathway">
    <text evidence="2 7">Protein modification; protein ubiquitination.</text>
</comment>
<dbReference type="OrthoDB" id="7827685at2759"/>
<keyword evidence="11" id="KW-1185">Reference proteome</keyword>
<comment type="subcellular location">
    <subcellularLocation>
        <location evidence="1">Nucleus</location>
    </subcellularLocation>
</comment>
<dbReference type="GO" id="GO:0005634">
    <property type="term" value="C:nucleus"/>
    <property type="evidence" value="ECO:0007669"/>
    <property type="project" value="UniProtKB-SubCell"/>
</dbReference>
<protein>
    <recommendedName>
        <fullName evidence="7">SKP1-like protein</fullName>
    </recommendedName>
</protein>
<evidence type="ECO:0000256" key="1">
    <source>
        <dbReference type="ARBA" id="ARBA00004123"/>
    </source>
</evidence>
<keyword evidence="5" id="KW-0539">Nucleus</keyword>
<evidence type="ECO:0000259" key="9">
    <source>
        <dbReference type="Pfam" id="PF03931"/>
    </source>
</evidence>
<evidence type="ECO:0000313" key="10">
    <source>
        <dbReference type="EMBL" id="PWA42959.1"/>
    </source>
</evidence>
<dbReference type="InterPro" id="IPR011333">
    <property type="entry name" value="SKP1/BTB/POZ_sf"/>
</dbReference>